<keyword evidence="2" id="KW-1133">Transmembrane helix</keyword>
<dbReference type="RefSeq" id="WP_152068648.1">
    <property type="nucleotide sequence ID" value="NZ_CABWIF010000060.1"/>
</dbReference>
<evidence type="ECO:0000256" key="1">
    <source>
        <dbReference type="SAM" id="MobiDB-lite"/>
    </source>
</evidence>
<sequence>MYGQHVAPQTHNKRTSLSIRDVKRHADARIAAFGVSILVAGLLLLPCAALATEMPETDVAAPITCDEANAEGSLTATTVVDHNYDLELPPAFMLVQNEAFVYDFPDKPEDFIYGLNDTVHLFKIDTDTESLIKTENPKEASVSIALTMIDNHVRATVVFTGSYADDQIPYRLDLNSSTYLGTHVDRDFDSGQGIMHERRHDYYIRYVFDSDVHLIATDTSGSKPDPSVKPIPEVKPEPETKPEPTPQPKAEKPAANPVSTKAVAAVKPAGTTLPATGDNGAMAVALSVAGGVVVAVGISATRRRNH</sequence>
<evidence type="ECO:0008006" key="5">
    <source>
        <dbReference type="Google" id="ProtNLM"/>
    </source>
</evidence>
<reference evidence="3 4" key="1">
    <citation type="submission" date="2019-10" db="EMBL/GenBank/DDBJ databases">
        <authorList>
            <person name="Wolf R A."/>
        </authorList>
    </citation>
    <scope>NUCLEOTIDE SEQUENCE [LARGE SCALE GENOMIC DNA]</scope>
    <source>
        <strain evidence="3">Collinsella_aerofaciens_DSM_13712</strain>
    </source>
</reference>
<keyword evidence="2" id="KW-0812">Transmembrane</keyword>
<evidence type="ECO:0000313" key="4">
    <source>
        <dbReference type="Proteomes" id="UP000368032"/>
    </source>
</evidence>
<keyword evidence="2" id="KW-0472">Membrane</keyword>
<feature type="transmembrane region" description="Helical" evidence="2">
    <location>
        <begin position="280"/>
        <end position="300"/>
    </location>
</feature>
<name>A0A5K1JJ51_9ACTN</name>
<dbReference type="EMBL" id="CABWIF010000060">
    <property type="protein sequence ID" value="VWM04966.1"/>
    <property type="molecule type" value="Genomic_DNA"/>
</dbReference>
<proteinExistence type="predicted"/>
<evidence type="ECO:0000313" key="3">
    <source>
        <dbReference type="EMBL" id="VWM04966.1"/>
    </source>
</evidence>
<organism evidence="3 4">
    <name type="scientific">Collinsella aerofaciens</name>
    <dbReference type="NCBI Taxonomy" id="74426"/>
    <lineage>
        <taxon>Bacteria</taxon>
        <taxon>Bacillati</taxon>
        <taxon>Actinomycetota</taxon>
        <taxon>Coriobacteriia</taxon>
        <taxon>Coriobacteriales</taxon>
        <taxon>Coriobacteriaceae</taxon>
        <taxon>Collinsella</taxon>
    </lineage>
</organism>
<feature type="transmembrane region" description="Helical" evidence="2">
    <location>
        <begin position="30"/>
        <end position="51"/>
    </location>
</feature>
<dbReference type="AlphaFoldDB" id="A0A5K1JJ51"/>
<accession>A0A5K1JJ51</accession>
<dbReference type="Proteomes" id="UP000368032">
    <property type="component" value="Unassembled WGS sequence"/>
</dbReference>
<protein>
    <recommendedName>
        <fullName evidence="5">LPXTG cell wall anchor domain-containing protein</fullName>
    </recommendedName>
</protein>
<feature type="compositionally biased region" description="Basic and acidic residues" evidence="1">
    <location>
        <begin position="232"/>
        <end position="242"/>
    </location>
</feature>
<gene>
    <name evidence="3" type="ORF">CKJAJONC_01026</name>
</gene>
<feature type="region of interest" description="Disordered" evidence="1">
    <location>
        <begin position="217"/>
        <end position="259"/>
    </location>
</feature>
<dbReference type="NCBIfam" id="TIGR01167">
    <property type="entry name" value="LPXTG_anchor"/>
    <property type="match status" value="1"/>
</dbReference>
<evidence type="ECO:0000256" key="2">
    <source>
        <dbReference type="SAM" id="Phobius"/>
    </source>
</evidence>